<accession>A0ABV3M4P1</accession>
<evidence type="ECO:0000313" key="2">
    <source>
        <dbReference type="EMBL" id="MEW2366659.1"/>
    </source>
</evidence>
<sequence>MMGKRAQQKRAAKHAKQAKQRKAAASRSAATFAAVAANLPQLRSMDDILFGPMATPWGDFTETHATVDDAIAAAEKAGGVLSCFSFDDSGEYERSLRQDADGWLYEVALYPRGSLRELVMTSWLDADDQDQAVERLRCALAAYVPDGLRHPGIEAVQRPSTTSVPRIGWAQSVPVAGLRTWEDVRLAEKEMALFALAPLADGTGRSYGPLPEETFALFRAHGLSARDCAGCGAPVTDRHPHWPGVLVSVENEFGPVCARSRLGEESLQRVGHVLHAAEARPAGKLTGKEQKVQCQYCDVHVTEQHPDWPGVWTEAGGYCRPTCAAPGFGADDATQYDLVDCVYPHAPAGAGEGPAAAAIAAAKKGGYFFQPRLPSFLEG</sequence>
<gene>
    <name evidence="2" type="ORF">AB0887_32505</name>
</gene>
<protein>
    <submittedName>
        <fullName evidence="2">Uncharacterized protein</fullName>
    </submittedName>
</protein>
<feature type="region of interest" description="Disordered" evidence="1">
    <location>
        <begin position="1"/>
        <end position="20"/>
    </location>
</feature>
<dbReference type="RefSeq" id="WP_359783052.1">
    <property type="nucleotide sequence ID" value="NZ_JBEYRR010000013.1"/>
</dbReference>
<dbReference type="Proteomes" id="UP001553843">
    <property type="component" value="Unassembled WGS sequence"/>
</dbReference>
<evidence type="ECO:0000256" key="1">
    <source>
        <dbReference type="SAM" id="MobiDB-lite"/>
    </source>
</evidence>
<dbReference type="EMBL" id="JBEYRS010000018">
    <property type="protein sequence ID" value="MEW2366659.1"/>
    <property type="molecule type" value="Genomic_DNA"/>
</dbReference>
<name>A0ABV3M4P1_9ACTN</name>
<proteinExistence type="predicted"/>
<keyword evidence="3" id="KW-1185">Reference proteome</keyword>
<reference evidence="2 3" key="1">
    <citation type="submission" date="2024-06" db="EMBL/GenBank/DDBJ databases">
        <title>The Natural Products Discovery Center: Release of the First 8490 Sequenced Strains for Exploring Actinobacteria Biosynthetic Diversity.</title>
        <authorList>
            <person name="Kalkreuter E."/>
            <person name="Kautsar S.A."/>
            <person name="Yang D."/>
            <person name="Bader C.D."/>
            <person name="Teijaro C.N."/>
            <person name="Fluegel L."/>
            <person name="Davis C.M."/>
            <person name="Simpson J.R."/>
            <person name="Lauterbach L."/>
            <person name="Steele A.D."/>
            <person name="Gui C."/>
            <person name="Meng S."/>
            <person name="Li G."/>
            <person name="Viehrig K."/>
            <person name="Ye F."/>
            <person name="Su P."/>
            <person name="Kiefer A.F."/>
            <person name="Nichols A."/>
            <person name="Cepeda A.J."/>
            <person name="Yan W."/>
            <person name="Fan B."/>
            <person name="Jiang Y."/>
            <person name="Adhikari A."/>
            <person name="Zheng C.-J."/>
            <person name="Schuster L."/>
            <person name="Cowan T.M."/>
            <person name="Smanski M.J."/>
            <person name="Chevrette M.G."/>
            <person name="De Carvalho L.P.S."/>
            <person name="Shen B."/>
        </authorList>
    </citation>
    <scope>NUCLEOTIDE SEQUENCE [LARGE SCALE GENOMIC DNA]</scope>
    <source>
        <strain evidence="2 3">NPDC047833</strain>
    </source>
</reference>
<comment type="caution">
    <text evidence="2">The sequence shown here is derived from an EMBL/GenBank/DDBJ whole genome shotgun (WGS) entry which is preliminary data.</text>
</comment>
<organism evidence="2 3">
    <name type="scientific">Streptomyces huasconensis</name>
    <dbReference type="NCBI Taxonomy" id="1854574"/>
    <lineage>
        <taxon>Bacteria</taxon>
        <taxon>Bacillati</taxon>
        <taxon>Actinomycetota</taxon>
        <taxon>Actinomycetes</taxon>
        <taxon>Kitasatosporales</taxon>
        <taxon>Streptomycetaceae</taxon>
        <taxon>Streptomyces</taxon>
    </lineage>
</organism>
<evidence type="ECO:0000313" key="3">
    <source>
        <dbReference type="Proteomes" id="UP001553843"/>
    </source>
</evidence>